<gene>
    <name evidence="1" type="ORF">Amon02_000007300</name>
</gene>
<evidence type="ECO:0000313" key="1">
    <source>
        <dbReference type="EMBL" id="GME70173.1"/>
    </source>
</evidence>
<sequence length="311" mass="33936">MKFFNLLFALCLAGSSLAAEYYETITPPAGRIIGNPDPTGTYNIKLLTFGNDKMLAKRNDFNGYCGTSTLVHNVPTSSVWIFSWTTNGQVITATYTDHYSVPTTEYMPWCVGGAPPARTKRQQPESYCGTTTNAYEVTRTSAAESTYESDGVDVVSPYTTTTVFTTTKTAKYCVGGAPESAIEKRSPGGNENGYGIVASLGGSVYDDDSSLTDNCDTNQIFRISGGLLIGQNNYIGYVGTEGQFMFADSLPEYHTLYSVGWSLTDDNFLAIGDRTTFYACPTDSSGYNLFYWKSLDTCIQVMVKVYNADCN</sequence>
<name>A0ACB5SQY4_AMBMO</name>
<evidence type="ECO:0000313" key="2">
    <source>
        <dbReference type="Proteomes" id="UP001165064"/>
    </source>
</evidence>
<reference evidence="1" key="1">
    <citation type="submission" date="2023-04" db="EMBL/GenBank/DDBJ databases">
        <title>Ambrosiozyma monospora NBRC 10751.</title>
        <authorList>
            <person name="Ichikawa N."/>
            <person name="Sato H."/>
            <person name="Tonouchi N."/>
        </authorList>
    </citation>
    <scope>NUCLEOTIDE SEQUENCE</scope>
    <source>
        <strain evidence="1">NBRC 10751</strain>
    </source>
</reference>
<keyword evidence="2" id="KW-1185">Reference proteome</keyword>
<organism evidence="1 2">
    <name type="scientific">Ambrosiozyma monospora</name>
    <name type="common">Yeast</name>
    <name type="synonym">Endomycopsis monosporus</name>
    <dbReference type="NCBI Taxonomy" id="43982"/>
    <lineage>
        <taxon>Eukaryota</taxon>
        <taxon>Fungi</taxon>
        <taxon>Dikarya</taxon>
        <taxon>Ascomycota</taxon>
        <taxon>Saccharomycotina</taxon>
        <taxon>Pichiomycetes</taxon>
        <taxon>Pichiales</taxon>
        <taxon>Pichiaceae</taxon>
        <taxon>Ambrosiozyma</taxon>
    </lineage>
</organism>
<accession>A0ACB5SQY4</accession>
<dbReference type="Proteomes" id="UP001165064">
    <property type="component" value="Unassembled WGS sequence"/>
</dbReference>
<proteinExistence type="predicted"/>
<dbReference type="EMBL" id="BSXS01000003">
    <property type="protein sequence ID" value="GME70173.1"/>
    <property type="molecule type" value="Genomic_DNA"/>
</dbReference>
<comment type="caution">
    <text evidence="1">The sequence shown here is derived from an EMBL/GenBank/DDBJ whole genome shotgun (WGS) entry which is preliminary data.</text>
</comment>
<protein>
    <submittedName>
        <fullName evidence="1">Unnamed protein product</fullName>
    </submittedName>
</protein>